<proteinExistence type="predicted"/>
<dbReference type="InterPro" id="IPR000700">
    <property type="entry name" value="PAS-assoc_C"/>
</dbReference>
<evidence type="ECO:0000259" key="4">
    <source>
        <dbReference type="PROSITE" id="PS50887"/>
    </source>
</evidence>
<feature type="domain" description="PAC" evidence="3">
    <location>
        <begin position="479"/>
        <end position="531"/>
    </location>
</feature>
<sequence>MARFFAALVILLTLLSLLALFNVQWRPVVQEVLLPAGMVMNPLVALGLLVLGLALLQHTLQRERLGFWLTTLVAGMSGLCLLFLQVPVLYAINRWVFSRYIQGMAPHFPVQIAPTAVLELLLLSLALLALNLRHRRTSQLLVVVAFLGAAWTLQGYLYGTLQRDPGSFLYPMALNVAVGLLFLGAGITYLQHSKGMGNIQFESHAGGLLTRWLFPVALLLPPLLTLLVMHLVRADGMAWEHGMGWLAFSTTLVLLPLAYALALALKKADLEHQLHVQNLQSSEARYRAVTEKAADAIITTNATGRILTCNQSAQELFGYREHELQGRDFTVLLPEPTRSHYQQNLLEYMQGEIMNLLDRRVEIQGQTREGHIFPLELSVSIWELEGERFFTGTVRDLSRRDQLADQQARLASLLAHSRDSIVSSDTFGKVLFWNPAAEQLLGYSAEEMVGASIHQIFPGHLQHESQRIRQVMEQGGSIVNLETERVHKDGHLVFVSVSFSPVRNAAGEVVGATSIARDISETRNAREQLANALAYSQTQAEVSRILDQDLSPADSAREVTLLVSEVMDLDFACLVTLQELDTEVQPVWEKASGAVHEVVQKMLAHDLSGWLERSSRQRHPLYINDVKAALPTALLDDLKGVPEGVIAAFVPLIPLGSSQEKPLVFVACSLQGRKAWSREDRNLFEAAGRSVRVTVERQERLRRMEAAALTDPLTQLGNRRAFQEDLQSRLSAARRHRHPLCLVQLDLDGLKKVNDFSGHDAGDRLLQVFAHHLREHMRIEDRCYRLGGDEFAVLLSHSPLGSQEVIFERVREVIQQVQQAGFPHSDVSVGMAYFPEEASTIHDLLRLSDERMYQMKDQHHQMHAPEPGD</sequence>
<feature type="domain" description="PAS" evidence="2">
    <location>
        <begin position="282"/>
        <end position="352"/>
    </location>
</feature>
<gene>
    <name evidence="5" type="ORF">GCM10008938_42910</name>
</gene>
<evidence type="ECO:0000313" key="5">
    <source>
        <dbReference type="EMBL" id="GGJ52328.1"/>
    </source>
</evidence>
<dbReference type="Gene3D" id="3.30.450.40">
    <property type="match status" value="1"/>
</dbReference>
<dbReference type="Pfam" id="PF00989">
    <property type="entry name" value="PAS"/>
    <property type="match status" value="1"/>
</dbReference>
<dbReference type="InterPro" id="IPR052155">
    <property type="entry name" value="Biofilm_reg_signaling"/>
</dbReference>
<feature type="transmembrane region" description="Helical" evidence="1">
    <location>
        <begin position="68"/>
        <end position="92"/>
    </location>
</feature>
<dbReference type="RefSeq" id="WP_189006725.1">
    <property type="nucleotide sequence ID" value="NZ_BMOD01000024.1"/>
</dbReference>
<evidence type="ECO:0008006" key="7">
    <source>
        <dbReference type="Google" id="ProtNLM"/>
    </source>
</evidence>
<feature type="transmembrane region" description="Helical" evidence="1">
    <location>
        <begin position="169"/>
        <end position="191"/>
    </location>
</feature>
<dbReference type="Gene3D" id="3.30.70.270">
    <property type="match status" value="1"/>
</dbReference>
<feature type="transmembrane region" description="Helical" evidence="1">
    <location>
        <begin position="35"/>
        <end position="56"/>
    </location>
</feature>
<dbReference type="InterPro" id="IPR000014">
    <property type="entry name" value="PAS"/>
</dbReference>
<evidence type="ECO:0000256" key="1">
    <source>
        <dbReference type="SAM" id="Phobius"/>
    </source>
</evidence>
<dbReference type="PROSITE" id="PS50887">
    <property type="entry name" value="GGDEF"/>
    <property type="match status" value="1"/>
</dbReference>
<dbReference type="Pfam" id="PF00990">
    <property type="entry name" value="GGDEF"/>
    <property type="match status" value="1"/>
</dbReference>
<keyword evidence="6" id="KW-1185">Reference proteome</keyword>
<feature type="transmembrane region" description="Helical" evidence="1">
    <location>
        <begin position="244"/>
        <end position="265"/>
    </location>
</feature>
<dbReference type="PROSITE" id="PS50113">
    <property type="entry name" value="PAC"/>
    <property type="match status" value="1"/>
</dbReference>
<dbReference type="CDD" id="cd01949">
    <property type="entry name" value="GGDEF"/>
    <property type="match status" value="1"/>
</dbReference>
<evidence type="ECO:0000259" key="3">
    <source>
        <dbReference type="PROSITE" id="PS50113"/>
    </source>
</evidence>
<dbReference type="InterPro" id="IPR001610">
    <property type="entry name" value="PAC"/>
</dbReference>
<accession>A0ABQ2DBS8</accession>
<comment type="caution">
    <text evidence="5">The sequence shown here is derived from an EMBL/GenBank/DDBJ whole genome shotgun (WGS) entry which is preliminary data.</text>
</comment>
<reference evidence="6" key="1">
    <citation type="journal article" date="2019" name="Int. J. Syst. Evol. Microbiol.">
        <title>The Global Catalogue of Microorganisms (GCM) 10K type strain sequencing project: providing services to taxonomists for standard genome sequencing and annotation.</title>
        <authorList>
            <consortium name="The Broad Institute Genomics Platform"/>
            <consortium name="The Broad Institute Genome Sequencing Center for Infectious Disease"/>
            <person name="Wu L."/>
            <person name="Ma J."/>
        </authorList>
    </citation>
    <scope>NUCLEOTIDE SEQUENCE [LARGE SCALE GENOMIC DNA]</scope>
    <source>
        <strain evidence="6">JCM 14370</strain>
    </source>
</reference>
<dbReference type="EMBL" id="BMOD01000024">
    <property type="protein sequence ID" value="GGJ52328.1"/>
    <property type="molecule type" value="Genomic_DNA"/>
</dbReference>
<dbReference type="PANTHER" id="PTHR44757:SF2">
    <property type="entry name" value="BIOFILM ARCHITECTURE MAINTENANCE PROTEIN MBAA"/>
    <property type="match status" value="1"/>
</dbReference>
<feature type="domain" description="PAS" evidence="2">
    <location>
        <begin position="406"/>
        <end position="475"/>
    </location>
</feature>
<dbReference type="PROSITE" id="PS50112">
    <property type="entry name" value="PAS"/>
    <property type="match status" value="2"/>
</dbReference>
<dbReference type="Pfam" id="PF13426">
    <property type="entry name" value="PAS_9"/>
    <property type="match status" value="1"/>
</dbReference>
<dbReference type="SMART" id="SM00267">
    <property type="entry name" value="GGDEF"/>
    <property type="match status" value="1"/>
</dbReference>
<dbReference type="PANTHER" id="PTHR44757">
    <property type="entry name" value="DIGUANYLATE CYCLASE DGCP"/>
    <property type="match status" value="1"/>
</dbReference>
<dbReference type="SUPFAM" id="SSF55073">
    <property type="entry name" value="Nucleotide cyclase"/>
    <property type="match status" value="1"/>
</dbReference>
<dbReference type="NCBIfam" id="TIGR00229">
    <property type="entry name" value="sensory_box"/>
    <property type="match status" value="2"/>
</dbReference>
<organism evidence="5 6">
    <name type="scientific">Deinococcus roseus</name>
    <dbReference type="NCBI Taxonomy" id="392414"/>
    <lineage>
        <taxon>Bacteria</taxon>
        <taxon>Thermotogati</taxon>
        <taxon>Deinococcota</taxon>
        <taxon>Deinococci</taxon>
        <taxon>Deinococcales</taxon>
        <taxon>Deinococcaceae</taxon>
        <taxon>Deinococcus</taxon>
    </lineage>
</organism>
<dbReference type="Proteomes" id="UP000632222">
    <property type="component" value="Unassembled WGS sequence"/>
</dbReference>
<dbReference type="InterPro" id="IPR000160">
    <property type="entry name" value="GGDEF_dom"/>
</dbReference>
<feature type="transmembrane region" description="Helical" evidence="1">
    <location>
        <begin position="139"/>
        <end position="157"/>
    </location>
</feature>
<dbReference type="InterPro" id="IPR043128">
    <property type="entry name" value="Rev_trsase/Diguanyl_cyclase"/>
</dbReference>
<dbReference type="InterPro" id="IPR013767">
    <property type="entry name" value="PAS_fold"/>
</dbReference>
<feature type="transmembrane region" description="Helical" evidence="1">
    <location>
        <begin position="112"/>
        <end position="132"/>
    </location>
</feature>
<feature type="domain" description="GGDEF" evidence="4">
    <location>
        <begin position="738"/>
        <end position="869"/>
    </location>
</feature>
<feature type="transmembrane region" description="Helical" evidence="1">
    <location>
        <begin position="212"/>
        <end position="232"/>
    </location>
</feature>
<name>A0ABQ2DBS8_9DEIO</name>
<dbReference type="SUPFAM" id="SSF55785">
    <property type="entry name" value="PYP-like sensor domain (PAS domain)"/>
    <property type="match status" value="2"/>
</dbReference>
<dbReference type="SUPFAM" id="SSF55781">
    <property type="entry name" value="GAF domain-like"/>
    <property type="match status" value="1"/>
</dbReference>
<dbReference type="InterPro" id="IPR035965">
    <property type="entry name" value="PAS-like_dom_sf"/>
</dbReference>
<evidence type="ECO:0000259" key="2">
    <source>
        <dbReference type="PROSITE" id="PS50112"/>
    </source>
</evidence>
<dbReference type="Gene3D" id="3.30.450.20">
    <property type="entry name" value="PAS domain"/>
    <property type="match status" value="2"/>
</dbReference>
<dbReference type="InterPro" id="IPR029787">
    <property type="entry name" value="Nucleotide_cyclase"/>
</dbReference>
<keyword evidence="1" id="KW-0812">Transmembrane</keyword>
<dbReference type="NCBIfam" id="TIGR00254">
    <property type="entry name" value="GGDEF"/>
    <property type="match status" value="1"/>
</dbReference>
<evidence type="ECO:0000313" key="6">
    <source>
        <dbReference type="Proteomes" id="UP000632222"/>
    </source>
</evidence>
<keyword evidence="1" id="KW-1133">Transmembrane helix</keyword>
<keyword evidence="1" id="KW-0472">Membrane</keyword>
<dbReference type="InterPro" id="IPR029016">
    <property type="entry name" value="GAF-like_dom_sf"/>
</dbReference>
<dbReference type="SMART" id="SM00086">
    <property type="entry name" value="PAC"/>
    <property type="match status" value="2"/>
</dbReference>
<protein>
    <recommendedName>
        <fullName evidence="7">PAS domain S-box protein</fullName>
    </recommendedName>
</protein>
<dbReference type="CDD" id="cd00130">
    <property type="entry name" value="PAS"/>
    <property type="match status" value="2"/>
</dbReference>
<dbReference type="SMART" id="SM00091">
    <property type="entry name" value="PAS"/>
    <property type="match status" value="2"/>
</dbReference>